<evidence type="ECO:0000256" key="2">
    <source>
        <dbReference type="ARBA" id="ARBA00023054"/>
    </source>
</evidence>
<evidence type="ECO:0000256" key="1">
    <source>
        <dbReference type="ARBA" id="ARBA00008296"/>
    </source>
</evidence>
<feature type="compositionally biased region" description="Basic and acidic residues" evidence="3">
    <location>
        <begin position="15"/>
        <end position="66"/>
    </location>
</feature>
<dbReference type="STRING" id="1537102.L0B009"/>
<keyword evidence="6" id="KW-1185">Reference proteome</keyword>
<dbReference type="PANTHER" id="PTHR21680:SF0">
    <property type="entry name" value="COILED-COIL DOMAIN-CONTAINING PROTEIN 124"/>
    <property type="match status" value="1"/>
</dbReference>
<reference evidence="5 6" key="1">
    <citation type="journal article" date="2012" name="BMC Genomics">
        <title>Comparative genomic analysis and phylogenetic position of Theileria equi.</title>
        <authorList>
            <person name="Kappmeyer L.S."/>
            <person name="Thiagarajan M."/>
            <person name="Herndon D.R."/>
            <person name="Ramsay J.D."/>
            <person name="Caler E."/>
            <person name="Djikeng A."/>
            <person name="Gillespie J.J."/>
            <person name="Lau A.O."/>
            <person name="Roalson E.H."/>
            <person name="Silva J.C."/>
            <person name="Silva M.G."/>
            <person name="Suarez C.E."/>
            <person name="Ueti M.W."/>
            <person name="Nene V.M."/>
            <person name="Mealey R.H."/>
            <person name="Knowles D.P."/>
            <person name="Brayton K.A."/>
        </authorList>
    </citation>
    <scope>NUCLEOTIDE SEQUENCE [LARGE SCALE GENOMIC DNA]</scope>
    <source>
        <strain evidence="5 6">WA</strain>
    </source>
</reference>
<organism evidence="5 6">
    <name type="scientific">Theileria equi strain WA</name>
    <dbReference type="NCBI Taxonomy" id="1537102"/>
    <lineage>
        <taxon>Eukaryota</taxon>
        <taxon>Sar</taxon>
        <taxon>Alveolata</taxon>
        <taxon>Apicomplexa</taxon>
        <taxon>Aconoidasida</taxon>
        <taxon>Piroplasmida</taxon>
        <taxon>Theileriidae</taxon>
        <taxon>Theileria</taxon>
    </lineage>
</organism>
<comment type="similarity">
    <text evidence="1">Belongs to the CCDC124 family.</text>
</comment>
<evidence type="ECO:0000313" key="6">
    <source>
        <dbReference type="Proteomes" id="UP000031512"/>
    </source>
</evidence>
<feature type="domain" description="Coiled-coil" evidence="4">
    <location>
        <begin position="145"/>
        <end position="221"/>
    </location>
</feature>
<dbReference type="GO" id="GO:0003713">
    <property type="term" value="F:transcription coactivator activity"/>
    <property type="evidence" value="ECO:0007669"/>
    <property type="project" value="TreeGrafter"/>
</dbReference>
<dbReference type="GeneID" id="15806344"/>
<evidence type="ECO:0000259" key="4">
    <source>
        <dbReference type="Pfam" id="PF06244"/>
    </source>
</evidence>
<dbReference type="InterPro" id="IPR054414">
    <property type="entry name" value="Ccdc124/Oxs1_C"/>
</dbReference>
<dbReference type="GO" id="GO:0006366">
    <property type="term" value="P:transcription by RNA polymerase II"/>
    <property type="evidence" value="ECO:0007669"/>
    <property type="project" value="TreeGrafter"/>
</dbReference>
<dbReference type="InterPro" id="IPR010422">
    <property type="entry name" value="Ccdc124/Oxs1"/>
</dbReference>
<evidence type="ECO:0000313" key="5">
    <source>
        <dbReference type="EMBL" id="AFZ81155.1"/>
    </source>
</evidence>
<feature type="region of interest" description="Disordered" evidence="3">
    <location>
        <begin position="1"/>
        <end position="66"/>
    </location>
</feature>
<accession>L0B009</accession>
<name>L0B009_THEEQ</name>
<dbReference type="AlphaFoldDB" id="L0B009"/>
<dbReference type="GO" id="GO:0005634">
    <property type="term" value="C:nucleus"/>
    <property type="evidence" value="ECO:0007669"/>
    <property type="project" value="TreeGrafter"/>
</dbReference>
<keyword evidence="2" id="KW-0175">Coiled coil</keyword>
<dbReference type="EMBL" id="CP001670">
    <property type="protein sequence ID" value="AFZ81155.1"/>
    <property type="molecule type" value="Genomic_DNA"/>
</dbReference>
<protein>
    <submittedName>
        <fullName evidence="5">DUF1014 domain-containing protein</fullName>
    </submittedName>
</protein>
<dbReference type="eggNOG" id="KOG3223">
    <property type="taxonomic scope" value="Eukaryota"/>
</dbReference>
<dbReference type="RefSeq" id="XP_004830821.1">
    <property type="nucleotide sequence ID" value="XM_004830764.1"/>
</dbReference>
<proteinExistence type="inferred from homology"/>
<dbReference type="KEGG" id="beq:BEWA_005630"/>
<sequence>MPKHSGVNSKAAEALQRRKEQKELIARKKEEEKLDKLWQDDDKLTKAKQERKLETQRKQQEKLQKKTELRNLLEQEEAQLVSNKQCAKGNPIPKVTRAECLRNQLLQAQKAKEAAAKREDYVSVHDDLLRANTNHQIMAEKLELEEQNIELITASGIDDVLSALSLDSKDSRFDKSIKSTYLAFQERKMAELKTEYPNLKLSQYKDMIFKLWKKSPENPFNAS</sequence>
<dbReference type="Pfam" id="PF06244">
    <property type="entry name" value="Ccdc124"/>
    <property type="match status" value="1"/>
</dbReference>
<dbReference type="PANTHER" id="PTHR21680">
    <property type="entry name" value="COILED-COIL DOMAIN-CONTAINING PROTEIN 124"/>
    <property type="match status" value="1"/>
</dbReference>
<gene>
    <name evidence="5" type="ORF">BEWA_005630</name>
</gene>
<dbReference type="VEuPathDB" id="PiroplasmaDB:BEWA_005630"/>
<dbReference type="OrthoDB" id="76412at2759"/>
<evidence type="ECO:0000256" key="3">
    <source>
        <dbReference type="SAM" id="MobiDB-lite"/>
    </source>
</evidence>
<dbReference type="Proteomes" id="UP000031512">
    <property type="component" value="Chromosome 3"/>
</dbReference>